<protein>
    <recommendedName>
        <fullName evidence="4">NAD(+) diphosphatase</fullName>
        <ecNumber evidence="4">3.6.1.22</ecNumber>
    </recommendedName>
</protein>
<evidence type="ECO:0000256" key="1">
    <source>
        <dbReference type="ARBA" id="ARBA00001946"/>
    </source>
</evidence>
<dbReference type="PROSITE" id="PS00893">
    <property type="entry name" value="NUDIX_BOX"/>
    <property type="match status" value="1"/>
</dbReference>
<dbReference type="EC" id="3.6.1.22" evidence="4"/>
<dbReference type="Proteomes" id="UP000245423">
    <property type="component" value="Chromosome 1"/>
</dbReference>
<comment type="similarity">
    <text evidence="3">Belongs to the Nudix hydrolase family. NudC subfamily.</text>
</comment>
<dbReference type="GO" id="GO:0035529">
    <property type="term" value="F:NADH pyrophosphatase activity"/>
    <property type="evidence" value="ECO:0007669"/>
    <property type="project" value="TreeGrafter"/>
</dbReference>
<dbReference type="InterPro" id="IPR050241">
    <property type="entry name" value="NAD-cap_RNA_hydrolase_NudC"/>
</dbReference>
<dbReference type="PANTHER" id="PTHR42904:SF6">
    <property type="entry name" value="NAD-CAPPED RNA HYDROLASE NUDT12"/>
    <property type="match status" value="1"/>
</dbReference>
<dbReference type="RefSeq" id="WP_005582386.1">
    <property type="nucleotide sequence ID" value="NZ_LT669839.1"/>
</dbReference>
<sequence>MEDYILFQPSVKPIHKEDEEDFWFLFKDNQLMVYEGKGNITIPRQKDVLDLNISIYNIQCMGAYSGYNCQCGEFVDHIEEENISFMDLRTLSEFVDENIYLMASKANLLLNWLKLNQHCGICGSKMYIKDSKYERAMVCSNCGNTTWPRTSPAIIVAITKEDKLLLARNRQFPNRRYSVIAGFVEYGETFEECVKREVYEEVGIKVKNIKYFGSQPWPYPNSMMIGFTAEYLDGEIKVDGEEIVDADWFTKEEVQGMYKKSISIGSQLIEWFLEKH</sequence>
<dbReference type="GO" id="GO:0046872">
    <property type="term" value="F:metal ion binding"/>
    <property type="evidence" value="ECO:0007669"/>
    <property type="project" value="UniProtKB-KW"/>
</dbReference>
<evidence type="ECO:0000313" key="12">
    <source>
        <dbReference type="Proteomes" id="UP000245423"/>
    </source>
</evidence>
<evidence type="ECO:0000256" key="4">
    <source>
        <dbReference type="ARBA" id="ARBA00012381"/>
    </source>
</evidence>
<dbReference type="AlphaFoldDB" id="M1Z450"/>
<dbReference type="GO" id="GO:0006742">
    <property type="term" value="P:NADP+ catabolic process"/>
    <property type="evidence" value="ECO:0007669"/>
    <property type="project" value="TreeGrafter"/>
</dbReference>
<dbReference type="GO" id="GO:0019677">
    <property type="term" value="P:NAD+ catabolic process"/>
    <property type="evidence" value="ECO:0007669"/>
    <property type="project" value="TreeGrafter"/>
</dbReference>
<dbReference type="Gene3D" id="3.90.79.20">
    <property type="match status" value="1"/>
</dbReference>
<keyword evidence="6 11" id="KW-0378">Hydrolase</keyword>
<dbReference type="Pfam" id="PF00293">
    <property type="entry name" value="NUDIX"/>
    <property type="match status" value="1"/>
</dbReference>
<dbReference type="PROSITE" id="PS51462">
    <property type="entry name" value="NUDIX"/>
    <property type="match status" value="1"/>
</dbReference>
<dbReference type="GO" id="GO:0005829">
    <property type="term" value="C:cytosol"/>
    <property type="evidence" value="ECO:0007669"/>
    <property type="project" value="TreeGrafter"/>
</dbReference>
<accession>M1Z450</accession>
<evidence type="ECO:0000256" key="3">
    <source>
        <dbReference type="ARBA" id="ARBA00009595"/>
    </source>
</evidence>
<dbReference type="EMBL" id="LT669839">
    <property type="protein sequence ID" value="SHD75829.1"/>
    <property type="molecule type" value="Genomic_DNA"/>
</dbReference>
<evidence type="ECO:0000256" key="8">
    <source>
        <dbReference type="ARBA" id="ARBA00023027"/>
    </source>
</evidence>
<evidence type="ECO:0000256" key="6">
    <source>
        <dbReference type="ARBA" id="ARBA00022801"/>
    </source>
</evidence>
<dbReference type="InterPro" id="IPR049734">
    <property type="entry name" value="NudC-like_C"/>
</dbReference>
<dbReference type="Pfam" id="PF09296">
    <property type="entry name" value="NUDIX-like"/>
    <property type="match status" value="1"/>
</dbReference>
<dbReference type="SUPFAM" id="SSF55811">
    <property type="entry name" value="Nudix"/>
    <property type="match status" value="2"/>
</dbReference>
<dbReference type="InterPro" id="IPR000086">
    <property type="entry name" value="NUDIX_hydrolase_dom"/>
</dbReference>
<dbReference type="InterPro" id="IPR015375">
    <property type="entry name" value="NADH_PPase-like_N"/>
</dbReference>
<comment type="cofactor">
    <cofactor evidence="2">
        <name>Zn(2+)</name>
        <dbReference type="ChEBI" id="CHEBI:29105"/>
    </cofactor>
</comment>
<evidence type="ECO:0000256" key="5">
    <source>
        <dbReference type="ARBA" id="ARBA00022723"/>
    </source>
</evidence>
<feature type="domain" description="Nudix hydrolase" evidence="10">
    <location>
        <begin position="148"/>
        <end position="274"/>
    </location>
</feature>
<comment type="catalytic activity">
    <reaction evidence="9">
        <text>a 5'-end NAD(+)-phospho-ribonucleoside in mRNA + H2O = a 5'-end phospho-adenosine-phospho-ribonucleoside in mRNA + beta-nicotinamide D-ribonucleotide + 2 H(+)</text>
        <dbReference type="Rhea" id="RHEA:60876"/>
        <dbReference type="Rhea" id="RHEA-COMP:15698"/>
        <dbReference type="Rhea" id="RHEA-COMP:15719"/>
        <dbReference type="ChEBI" id="CHEBI:14649"/>
        <dbReference type="ChEBI" id="CHEBI:15377"/>
        <dbReference type="ChEBI" id="CHEBI:15378"/>
        <dbReference type="ChEBI" id="CHEBI:144029"/>
        <dbReference type="ChEBI" id="CHEBI:144051"/>
    </reaction>
    <physiologicalReaction direction="left-to-right" evidence="9">
        <dbReference type="Rhea" id="RHEA:60877"/>
    </physiologicalReaction>
</comment>
<keyword evidence="7" id="KW-0460">Magnesium</keyword>
<evidence type="ECO:0000256" key="9">
    <source>
        <dbReference type="ARBA" id="ARBA00023679"/>
    </source>
</evidence>
<dbReference type="GO" id="GO:0110153">
    <property type="term" value="F:RNA NAD-cap (NMN-forming) hydrolase activity"/>
    <property type="evidence" value="ECO:0007669"/>
    <property type="project" value="RHEA"/>
</dbReference>
<dbReference type="InterPro" id="IPR015797">
    <property type="entry name" value="NUDIX_hydrolase-like_dom_sf"/>
</dbReference>
<dbReference type="NCBIfam" id="NF001299">
    <property type="entry name" value="PRK00241.1"/>
    <property type="match status" value="1"/>
</dbReference>
<keyword evidence="12" id="KW-1185">Reference proteome</keyword>
<evidence type="ECO:0000259" key="10">
    <source>
        <dbReference type="PROSITE" id="PS51462"/>
    </source>
</evidence>
<dbReference type="InterPro" id="IPR020084">
    <property type="entry name" value="NUDIX_hydrolase_CS"/>
</dbReference>
<evidence type="ECO:0000256" key="7">
    <source>
        <dbReference type="ARBA" id="ARBA00022842"/>
    </source>
</evidence>
<keyword evidence="5" id="KW-0479">Metal-binding</keyword>
<gene>
    <name evidence="11" type="ORF">CUESP1_0440</name>
</gene>
<proteinExistence type="inferred from homology"/>
<comment type="cofactor">
    <cofactor evidence="1">
        <name>Mg(2+)</name>
        <dbReference type="ChEBI" id="CHEBI:18420"/>
    </cofactor>
</comment>
<evidence type="ECO:0000256" key="2">
    <source>
        <dbReference type="ARBA" id="ARBA00001947"/>
    </source>
</evidence>
<keyword evidence="8" id="KW-0520">NAD</keyword>
<name>M1Z450_9FIRM</name>
<organism evidence="11 12">
    <name type="scientific">[Clostridium] ultunense Esp</name>
    <dbReference type="NCBI Taxonomy" id="1288971"/>
    <lineage>
        <taxon>Bacteria</taxon>
        <taxon>Bacillati</taxon>
        <taxon>Bacillota</taxon>
        <taxon>Tissierellia</taxon>
        <taxon>Tissierellales</taxon>
        <taxon>Tepidimicrobiaceae</taxon>
        <taxon>Schnuerera</taxon>
    </lineage>
</organism>
<dbReference type="HOGENOM" id="CLU_037162_0_1_9"/>
<dbReference type="OrthoDB" id="9787476at2"/>
<dbReference type="Gene3D" id="3.90.79.10">
    <property type="entry name" value="Nucleoside Triphosphate Pyrophosphohydrolase"/>
    <property type="match status" value="1"/>
</dbReference>
<dbReference type="PANTHER" id="PTHR42904">
    <property type="entry name" value="NUDIX HYDROLASE, NUDC SUBFAMILY"/>
    <property type="match status" value="1"/>
</dbReference>
<reference evidence="11 12" key="1">
    <citation type="submission" date="2016-11" db="EMBL/GenBank/DDBJ databases">
        <authorList>
            <person name="Manzoor S."/>
        </authorList>
    </citation>
    <scope>NUCLEOTIDE SEQUENCE [LARGE SCALE GENOMIC DNA]</scope>
    <source>
        <strain evidence="11">Clostridium ultunense strain Esp</strain>
    </source>
</reference>
<dbReference type="CDD" id="cd03429">
    <property type="entry name" value="NUDIX_NADH_pyrophosphatase_Nudt13"/>
    <property type="match status" value="1"/>
</dbReference>
<evidence type="ECO:0000313" key="11">
    <source>
        <dbReference type="EMBL" id="SHD75829.1"/>
    </source>
</evidence>